<protein>
    <submittedName>
        <fullName evidence="1">Aminoglycoside 6-adenylyltransferase</fullName>
    </submittedName>
</protein>
<gene>
    <name evidence="1" type="ORF">H7C19_00130</name>
</gene>
<dbReference type="PIRSF" id="PIRSF000812">
    <property type="entry name" value="AAD"/>
    <property type="match status" value="1"/>
</dbReference>
<dbReference type="GO" id="GO:0016779">
    <property type="term" value="F:nucleotidyltransferase activity"/>
    <property type="evidence" value="ECO:0007669"/>
    <property type="project" value="UniProtKB-KW"/>
</dbReference>
<keyword evidence="2" id="KW-1185">Reference proteome</keyword>
<dbReference type="InterPro" id="IPR043519">
    <property type="entry name" value="NT_sf"/>
</dbReference>
<dbReference type="Proteomes" id="UP000547209">
    <property type="component" value="Unassembled WGS sequence"/>
</dbReference>
<dbReference type="Gene3D" id="1.20.120.330">
    <property type="entry name" value="Nucleotidyltransferases domain 2"/>
    <property type="match status" value="1"/>
</dbReference>
<comment type="caution">
    <text evidence="1">The sequence shown here is derived from an EMBL/GenBank/DDBJ whole genome shotgun (WGS) entry which is preliminary data.</text>
</comment>
<keyword evidence="1" id="KW-0808">Transferase</keyword>
<evidence type="ECO:0000313" key="2">
    <source>
        <dbReference type="Proteomes" id="UP000547209"/>
    </source>
</evidence>
<dbReference type="SUPFAM" id="SSF81301">
    <property type="entry name" value="Nucleotidyltransferase"/>
    <property type="match status" value="1"/>
</dbReference>
<dbReference type="Gene3D" id="3.30.460.10">
    <property type="entry name" value="Beta Polymerase, domain 2"/>
    <property type="match status" value="1"/>
</dbReference>
<dbReference type="RefSeq" id="WP_185140534.1">
    <property type="nucleotide sequence ID" value="NZ_JACJVP010000001.1"/>
</dbReference>
<dbReference type="Pfam" id="PF04439">
    <property type="entry name" value="Adenyl_transf"/>
    <property type="match status" value="1"/>
</dbReference>
<sequence>MRTEQEMYDSILGVARADERIRAVYMNGSRTNARAPRDFFQDYDIVFVVTETDSFLRDARWIDAFGERLMLQEPDKNDGHAGSEADFGRSYGYLMLLADGNRIDLHIETRDAMLDGYGWDSLTVPLLDKDACLPVLPPSSDADYRVRPPTEARYLGCCNNFWWCLQNVAKGLWRNELPYAKSMFEQVVRRDLDEMVAWRIGIRQDFQVSAGKMGKYFQTCLTEGEWASYKATYSDGEADRVWDSVFAACELFRSLAIEVAARFGYTYPMDDDTNMTKYLARVRALPADAEAIF</sequence>
<name>A0A7X0VCM8_9BACL</name>
<accession>A0A7X0VCM8</accession>
<dbReference type="EMBL" id="JACJVP010000001">
    <property type="protein sequence ID" value="MBB6669085.1"/>
    <property type="molecule type" value="Genomic_DNA"/>
</dbReference>
<dbReference type="InterPro" id="IPR007530">
    <property type="entry name" value="Aminoglycoside_adenylylTfrase"/>
</dbReference>
<keyword evidence="1" id="KW-0548">Nucleotidyltransferase</keyword>
<dbReference type="SUPFAM" id="SSF81631">
    <property type="entry name" value="PAP/OAS1 substrate-binding domain"/>
    <property type="match status" value="1"/>
</dbReference>
<evidence type="ECO:0000313" key="1">
    <source>
        <dbReference type="EMBL" id="MBB6669085.1"/>
    </source>
</evidence>
<organism evidence="1 2">
    <name type="scientific">Cohnella nanjingensis</name>
    <dbReference type="NCBI Taxonomy" id="1387779"/>
    <lineage>
        <taxon>Bacteria</taxon>
        <taxon>Bacillati</taxon>
        <taxon>Bacillota</taxon>
        <taxon>Bacilli</taxon>
        <taxon>Bacillales</taxon>
        <taxon>Paenibacillaceae</taxon>
        <taxon>Cohnella</taxon>
    </lineage>
</organism>
<proteinExistence type="predicted"/>
<reference evidence="1 2" key="1">
    <citation type="submission" date="2020-08" db="EMBL/GenBank/DDBJ databases">
        <title>Cohnella phylogeny.</title>
        <authorList>
            <person name="Dunlap C."/>
        </authorList>
    </citation>
    <scope>NUCLEOTIDE SEQUENCE [LARGE SCALE GENOMIC DNA]</scope>
    <source>
        <strain evidence="1 2">DSM 28246</strain>
    </source>
</reference>
<dbReference type="AlphaFoldDB" id="A0A7X0VCM8"/>